<organism evidence="2 3">
    <name type="scientific">Gracilibacillus marinus</name>
    <dbReference type="NCBI Taxonomy" id="630535"/>
    <lineage>
        <taxon>Bacteria</taxon>
        <taxon>Bacillati</taxon>
        <taxon>Bacillota</taxon>
        <taxon>Bacilli</taxon>
        <taxon>Bacillales</taxon>
        <taxon>Bacillaceae</taxon>
        <taxon>Gracilibacillus</taxon>
    </lineage>
</organism>
<proteinExistence type="predicted"/>
<dbReference type="InterPro" id="IPR018604">
    <property type="entry name" value="YycI-like"/>
</dbReference>
<gene>
    <name evidence="2" type="ORF">ACFOZ1_08275</name>
</gene>
<dbReference type="Gene3D" id="2.40.128.690">
    <property type="entry name" value="YycH protein, domain 3-like"/>
    <property type="match status" value="1"/>
</dbReference>
<reference evidence="3" key="1">
    <citation type="journal article" date="2019" name="Int. J. Syst. Evol. Microbiol.">
        <title>The Global Catalogue of Microorganisms (GCM) 10K type strain sequencing project: providing services to taxonomists for standard genome sequencing and annotation.</title>
        <authorList>
            <consortium name="The Broad Institute Genomics Platform"/>
            <consortium name="The Broad Institute Genome Sequencing Center for Infectious Disease"/>
            <person name="Wu L."/>
            <person name="Ma J."/>
        </authorList>
    </citation>
    <scope>NUCLEOTIDE SEQUENCE [LARGE SCALE GENOMIC DNA]</scope>
    <source>
        <strain evidence="3">KACC 14058</strain>
    </source>
</reference>
<dbReference type="EMBL" id="JBHSDV010000002">
    <property type="protein sequence ID" value="MFC4387809.1"/>
    <property type="molecule type" value="Genomic_DNA"/>
</dbReference>
<evidence type="ECO:0000259" key="1">
    <source>
        <dbReference type="Pfam" id="PF09648"/>
    </source>
</evidence>
<accession>A0ABV8VTJ4</accession>
<keyword evidence="3" id="KW-1185">Reference proteome</keyword>
<sequence>MQWGQIKTLFILCFLILNIFLLRQFITGQEEEYAAAPDVEVNLQDNLSGLEDVPESPKEASMLYAKRKEITEEDIKELEGLENQEIVVVDHHLILSQLDKPVPFDIEETEENIRTHIWNDESYNFEDYSLDTDTNTYIFFQKIEEPIFYNQSGALLVRVNDKGEMTHYVQTMLEKAEEQEEETYGVQEPLTIITNLFEKGNIISGATISDVTFGYQNLLPLPDGVQVLTPTWEIEVNDANYFYANAIEGHILTRDEKSFVVEMNKTIQNYTLTQKNTLRPLNEELDADDAAMLINTWLQNMETTNGVKTDDTTL</sequence>
<comment type="caution">
    <text evidence="2">The sequence shown here is derived from an EMBL/GenBank/DDBJ whole genome shotgun (WGS) entry which is preliminary data.</text>
</comment>
<protein>
    <submittedName>
        <fullName evidence="2">Two-component system regulatory protein YycI</fullName>
    </submittedName>
</protein>
<evidence type="ECO:0000313" key="3">
    <source>
        <dbReference type="Proteomes" id="UP001595880"/>
    </source>
</evidence>
<dbReference type="Pfam" id="PF09648">
    <property type="entry name" value="YycI"/>
    <property type="match status" value="1"/>
</dbReference>
<dbReference type="RefSeq" id="WP_390198345.1">
    <property type="nucleotide sequence ID" value="NZ_JBHSDV010000002.1"/>
</dbReference>
<name>A0ABV8VTJ4_9BACI</name>
<dbReference type="Proteomes" id="UP001595880">
    <property type="component" value="Unassembled WGS sequence"/>
</dbReference>
<feature type="domain" description="Regulatory protein YycH-like" evidence="1">
    <location>
        <begin position="38"/>
        <end position="247"/>
    </location>
</feature>
<evidence type="ECO:0000313" key="2">
    <source>
        <dbReference type="EMBL" id="MFC4387809.1"/>
    </source>
</evidence>